<accession>A0AAV1TK95</accession>
<dbReference type="InterPro" id="IPR001841">
    <property type="entry name" value="Znf_RING"/>
</dbReference>
<dbReference type="Proteomes" id="UP001162060">
    <property type="component" value="Unassembled WGS sequence"/>
</dbReference>
<evidence type="ECO:0000259" key="6">
    <source>
        <dbReference type="PROSITE" id="PS51182"/>
    </source>
</evidence>
<dbReference type="GO" id="GO:0005634">
    <property type="term" value="C:nucleus"/>
    <property type="evidence" value="ECO:0007669"/>
    <property type="project" value="TreeGrafter"/>
</dbReference>
<gene>
    <name evidence="7" type="ORF">PM001_LOCUS7820</name>
</gene>
<dbReference type="Pfam" id="PF13639">
    <property type="entry name" value="zf-RING_2"/>
    <property type="match status" value="1"/>
</dbReference>
<dbReference type="InterPro" id="IPR051834">
    <property type="entry name" value="RING_finger_E3_ligase"/>
</dbReference>
<organism evidence="7 8">
    <name type="scientific">Peronospora matthiolae</name>
    <dbReference type="NCBI Taxonomy" id="2874970"/>
    <lineage>
        <taxon>Eukaryota</taxon>
        <taxon>Sar</taxon>
        <taxon>Stramenopiles</taxon>
        <taxon>Oomycota</taxon>
        <taxon>Peronosporomycetes</taxon>
        <taxon>Peronosporales</taxon>
        <taxon>Peronosporaceae</taxon>
        <taxon>Peronospora</taxon>
    </lineage>
</organism>
<evidence type="ECO:0000256" key="1">
    <source>
        <dbReference type="ARBA" id="ARBA00022723"/>
    </source>
</evidence>
<dbReference type="GO" id="GO:0008270">
    <property type="term" value="F:zinc ion binding"/>
    <property type="evidence" value="ECO:0007669"/>
    <property type="project" value="UniProtKB-KW"/>
</dbReference>
<proteinExistence type="predicted"/>
<evidence type="ECO:0000313" key="7">
    <source>
        <dbReference type="EMBL" id="CAK7922649.1"/>
    </source>
</evidence>
<dbReference type="InterPro" id="IPR013083">
    <property type="entry name" value="Znf_RING/FYVE/PHD"/>
</dbReference>
<reference evidence="7" key="1">
    <citation type="submission" date="2024-01" db="EMBL/GenBank/DDBJ databases">
        <authorList>
            <person name="Webb A."/>
        </authorList>
    </citation>
    <scope>NUCLEOTIDE SEQUENCE</scope>
    <source>
        <strain evidence="7">Pm1</strain>
    </source>
</reference>
<keyword evidence="2 4" id="KW-0863">Zinc-finger</keyword>
<dbReference type="PROSITE" id="PS50089">
    <property type="entry name" value="ZF_RING_2"/>
    <property type="match status" value="1"/>
</dbReference>
<sequence>MTSEQPFPESLAWVERGSVLVRRMNSERVAEDPRVRRLLLQLSLPPSPTEVMAMEAIAEEKARGEDSEVKRASSSLLLDAQESFEAIEAAKDADDVKQESENAAPNTYRVLLWTYRLQASLHSAVQYALFAKTSEDGCFIQIAPRVFCVAPPHITTFSRLFGTYSSARNWNAAVKILAQLDLQMSKRFKEGACVFDCGLFDGVKRLHHKALVFDEFCDGRIASIPYCRGPIPSMHSGFVITSTVAAWLDLHPSNVAILLAPNNEQMSVFATCCTFYCTDASSFPEKFGNDLLRAYLQHVRVAESWPAKLQRTFSGTDPKNAAYTGGLPRPQARYIADFGKLLEMRDRKLVDCADSPALEEKKQKLTGIAVTPAPRSIYIRQIDLLSSPDCANDASSPTLATALPIADTCRPYFVIQSDKGVLFSSMVNGVRDVDLRSGVHTVWVGRQLENCSDLMFKMYHLPFGRQGELLFECRLHASILLELQLVEGEMGLDENDQGAVTLHLENGDFDCISSTFSLPKQFVIRILYSHNPGAFPAMEPPLPVRQMDEILSDGDASVASARANGDLAHSSTFAVQRRRDSRTKVMRYDGPSTVTFLLGKPGIRTPFGDLNLEKVDVIRKTERNRVDMYLLFHVNAACGETKVLPLRHLFRFVLPDAIRERVIMMGASEELLDENAPSSFDMGAGRMSFDEEYARWLQHLYETDLSTPGNNYDDEFVRGLLVTDIRPSLDFRIVSIETEANETPRDAHGQHGHTKSRGASSSLLNQLPTYIFSTAKDHDDYGIPDCLICRCGFEVGEEIKSLPCFHSYHSDCIDLWLSLNKVCPVCQCRVDQLS</sequence>
<evidence type="ECO:0000256" key="3">
    <source>
        <dbReference type="ARBA" id="ARBA00022833"/>
    </source>
</evidence>
<dbReference type="GO" id="GO:0061630">
    <property type="term" value="F:ubiquitin protein ligase activity"/>
    <property type="evidence" value="ECO:0007669"/>
    <property type="project" value="TreeGrafter"/>
</dbReference>
<evidence type="ECO:0000256" key="4">
    <source>
        <dbReference type="PROSITE-ProRule" id="PRU00175"/>
    </source>
</evidence>
<feature type="domain" description="C2 tensin-type" evidence="6">
    <location>
        <begin position="374"/>
        <end position="531"/>
    </location>
</feature>
<dbReference type="SUPFAM" id="SSF57850">
    <property type="entry name" value="RING/U-box"/>
    <property type="match status" value="1"/>
</dbReference>
<dbReference type="PANTHER" id="PTHR45931">
    <property type="entry name" value="SI:CH211-59O9.10"/>
    <property type="match status" value="1"/>
</dbReference>
<keyword evidence="3" id="KW-0862">Zinc</keyword>
<dbReference type="PROSITE" id="PS51182">
    <property type="entry name" value="C2_TENSIN"/>
    <property type="match status" value="1"/>
</dbReference>
<evidence type="ECO:0000259" key="5">
    <source>
        <dbReference type="PROSITE" id="PS50089"/>
    </source>
</evidence>
<dbReference type="SMART" id="SM00184">
    <property type="entry name" value="RING"/>
    <property type="match status" value="1"/>
</dbReference>
<evidence type="ECO:0008006" key="9">
    <source>
        <dbReference type="Google" id="ProtNLM"/>
    </source>
</evidence>
<evidence type="ECO:0000313" key="8">
    <source>
        <dbReference type="Proteomes" id="UP001162060"/>
    </source>
</evidence>
<dbReference type="AlphaFoldDB" id="A0AAV1TK95"/>
<dbReference type="PANTHER" id="PTHR45931:SF3">
    <property type="entry name" value="RING ZINC FINGER-CONTAINING PROTEIN"/>
    <property type="match status" value="1"/>
</dbReference>
<comment type="caution">
    <text evidence="7">The sequence shown here is derived from an EMBL/GenBank/DDBJ whole genome shotgun (WGS) entry which is preliminary data.</text>
</comment>
<protein>
    <recommendedName>
        <fullName evidence="9">RING-type domain-containing protein</fullName>
    </recommendedName>
</protein>
<name>A0AAV1TK95_9STRA</name>
<dbReference type="EMBL" id="CAKLBY020000066">
    <property type="protein sequence ID" value="CAK7922649.1"/>
    <property type="molecule type" value="Genomic_DNA"/>
</dbReference>
<evidence type="ECO:0000256" key="2">
    <source>
        <dbReference type="ARBA" id="ARBA00022771"/>
    </source>
</evidence>
<dbReference type="Gene3D" id="3.30.40.10">
    <property type="entry name" value="Zinc/RING finger domain, C3HC4 (zinc finger)"/>
    <property type="match status" value="1"/>
</dbReference>
<dbReference type="InterPro" id="IPR014020">
    <property type="entry name" value="Tensin_C2-dom"/>
</dbReference>
<dbReference type="GO" id="GO:0006511">
    <property type="term" value="P:ubiquitin-dependent protein catabolic process"/>
    <property type="evidence" value="ECO:0007669"/>
    <property type="project" value="TreeGrafter"/>
</dbReference>
<feature type="domain" description="RING-type" evidence="5">
    <location>
        <begin position="786"/>
        <end position="827"/>
    </location>
</feature>
<keyword evidence="1" id="KW-0479">Metal-binding</keyword>